<feature type="compositionally biased region" description="Gly residues" evidence="2">
    <location>
        <begin position="523"/>
        <end position="532"/>
    </location>
</feature>
<dbReference type="GO" id="GO:0005886">
    <property type="term" value="C:plasma membrane"/>
    <property type="evidence" value="ECO:0007669"/>
    <property type="project" value="TreeGrafter"/>
</dbReference>
<protein>
    <submittedName>
        <fullName evidence="4">Scramblase-domain-containing protein</fullName>
    </submittedName>
</protein>
<feature type="compositionally biased region" description="Low complexity" evidence="2">
    <location>
        <begin position="454"/>
        <end position="478"/>
    </location>
</feature>
<dbReference type="PANTHER" id="PTHR23248:SF9">
    <property type="entry name" value="PHOSPHOLIPID SCRAMBLASE"/>
    <property type="match status" value="1"/>
</dbReference>
<dbReference type="GeneID" id="54362657"/>
<keyword evidence="3" id="KW-1185">Reference proteome</keyword>
<evidence type="ECO:0000256" key="2">
    <source>
        <dbReference type="SAM" id="MobiDB-lite"/>
    </source>
</evidence>
<organism evidence="4">
    <name type="scientific">Dissoconium aciculare CBS 342.82</name>
    <dbReference type="NCBI Taxonomy" id="1314786"/>
    <lineage>
        <taxon>Eukaryota</taxon>
        <taxon>Fungi</taxon>
        <taxon>Dikarya</taxon>
        <taxon>Ascomycota</taxon>
        <taxon>Pezizomycotina</taxon>
        <taxon>Dothideomycetes</taxon>
        <taxon>Dothideomycetidae</taxon>
        <taxon>Mycosphaerellales</taxon>
        <taxon>Dissoconiaceae</taxon>
        <taxon>Dissoconium</taxon>
    </lineage>
</organism>
<evidence type="ECO:0000313" key="4">
    <source>
        <dbReference type="RefSeq" id="XP_033459969.1"/>
    </source>
</evidence>
<evidence type="ECO:0000313" key="3">
    <source>
        <dbReference type="Proteomes" id="UP000504637"/>
    </source>
</evidence>
<sequence>MSSPRIARIASYQARGLRHASSTGRPAQSSASHVLRHNRTLTPSELQRLRQKRLRISNHGSNSRSSSGQPPQPPSKTPSKRPRSKNELLAVALARANNSDLVADVQIADDPDAVLPLDHPAMSILGHSSLVIQRQLEMMNVILGFEQANRYIIMDGCGNTLGYMAEQDHGIGQSMARQLFRTHRSFTTHIFDKRQREVLRIHRPFSYINSRVRIYDAVPKGGFAESGTPTATTNPVVQDSATTSSSASMSTSIMNHSVDAALTAPQISPLKSEEMRIIGESQQQWAAFRRKYNLFSNRPIRSIPPSPSETKLLQSGQKPISETTALTEAKVPEVAIEAGMTQFAYIDEPLLSWDFTLRSAEVATIGSVNRNFSGFAREIFTDTGVYVLRMDSAVDQHQATNSGERVVPMSLDARAVMLATAISIDFDYFSKSSNGIMEAPIFFPWPMGGGGGSSSEPGVGAAGAAGAAGAMGSGAAQGMYGDDGSGRQSLDGDEGEWTWDDSREPSDPQSEGKGSDGSSGDSGDNGDGGEGSGAEESILDAIFGN</sequence>
<accession>A0A6J3M4W1</accession>
<dbReference type="RefSeq" id="XP_033459969.1">
    <property type="nucleotide sequence ID" value="XM_033604857.1"/>
</dbReference>
<proteinExistence type="inferred from homology"/>
<reference evidence="4" key="3">
    <citation type="submission" date="2025-08" db="UniProtKB">
        <authorList>
            <consortium name="RefSeq"/>
        </authorList>
    </citation>
    <scope>IDENTIFICATION</scope>
    <source>
        <strain evidence="4">CBS 342.82</strain>
    </source>
</reference>
<gene>
    <name evidence="4" type="ORF">K489DRAFT_380324</name>
</gene>
<comment type="similarity">
    <text evidence="1">Belongs to the phospholipid scramblase family.</text>
</comment>
<dbReference type="GO" id="GO:0017128">
    <property type="term" value="F:phospholipid scramblase activity"/>
    <property type="evidence" value="ECO:0007669"/>
    <property type="project" value="InterPro"/>
</dbReference>
<dbReference type="Proteomes" id="UP000504637">
    <property type="component" value="Unplaced"/>
</dbReference>
<name>A0A6J3M4W1_9PEZI</name>
<feature type="region of interest" description="Disordered" evidence="2">
    <location>
        <begin position="1"/>
        <end position="84"/>
    </location>
</feature>
<feature type="compositionally biased region" description="Low complexity" evidence="2">
    <location>
        <begin position="57"/>
        <end position="69"/>
    </location>
</feature>
<feature type="region of interest" description="Disordered" evidence="2">
    <location>
        <begin position="225"/>
        <end position="245"/>
    </location>
</feature>
<feature type="compositionally biased region" description="Polar residues" evidence="2">
    <location>
        <begin position="227"/>
        <end position="239"/>
    </location>
</feature>
<dbReference type="AlphaFoldDB" id="A0A6J3M4W1"/>
<evidence type="ECO:0000256" key="1">
    <source>
        <dbReference type="ARBA" id="ARBA00005350"/>
    </source>
</evidence>
<dbReference type="PANTHER" id="PTHR23248">
    <property type="entry name" value="PHOSPHOLIPID SCRAMBLASE-RELATED"/>
    <property type="match status" value="1"/>
</dbReference>
<reference evidence="4" key="2">
    <citation type="submission" date="2020-04" db="EMBL/GenBank/DDBJ databases">
        <authorList>
            <consortium name="NCBI Genome Project"/>
        </authorList>
    </citation>
    <scope>NUCLEOTIDE SEQUENCE</scope>
    <source>
        <strain evidence="4">CBS 342.82</strain>
    </source>
</reference>
<feature type="region of interest" description="Disordered" evidence="2">
    <location>
        <begin position="451"/>
        <end position="545"/>
    </location>
</feature>
<feature type="compositionally biased region" description="Polar residues" evidence="2">
    <location>
        <begin position="20"/>
        <end position="32"/>
    </location>
</feature>
<dbReference type="Pfam" id="PF03803">
    <property type="entry name" value="Scramblase"/>
    <property type="match status" value="2"/>
</dbReference>
<reference evidence="4" key="1">
    <citation type="submission" date="2020-01" db="EMBL/GenBank/DDBJ databases">
        <authorList>
            <consortium name="DOE Joint Genome Institute"/>
            <person name="Haridas S."/>
            <person name="Albert R."/>
            <person name="Binder M."/>
            <person name="Bloem J."/>
            <person name="Labutti K."/>
            <person name="Salamov A."/>
            <person name="Andreopoulos B."/>
            <person name="Baker S.E."/>
            <person name="Barry K."/>
            <person name="Bills G."/>
            <person name="Bluhm B.H."/>
            <person name="Cannon C."/>
            <person name="Castanera R."/>
            <person name="Culley D.E."/>
            <person name="Daum C."/>
            <person name="Ezra D."/>
            <person name="Gonzalez J.B."/>
            <person name="Henrissat B."/>
            <person name="Kuo A."/>
            <person name="Liang C."/>
            <person name="Lipzen A."/>
            <person name="Lutzoni F."/>
            <person name="Magnuson J."/>
            <person name="Mondo S."/>
            <person name="Nolan M."/>
            <person name="Ohm R."/>
            <person name="Pangilinan J."/>
            <person name="Park H.-J."/>
            <person name="Ramirez L."/>
            <person name="Alfaro M."/>
            <person name="Sun H."/>
            <person name="Tritt A."/>
            <person name="Yoshinaga Y."/>
            <person name="Zwiers L.-H."/>
            <person name="Turgeon B.G."/>
            <person name="Goodwin S.B."/>
            <person name="Spatafora J.W."/>
            <person name="Crous P.W."/>
            <person name="Grigoriev I.V."/>
        </authorList>
    </citation>
    <scope>NUCLEOTIDE SEQUENCE</scope>
    <source>
        <strain evidence="4">CBS 342.82</strain>
    </source>
</reference>
<dbReference type="OrthoDB" id="191150at2759"/>
<dbReference type="InterPro" id="IPR005552">
    <property type="entry name" value="Scramblase"/>
</dbReference>